<dbReference type="PANTHER" id="PTHR42990:SF1">
    <property type="entry name" value="AAA+ ATPASE DOMAIN-CONTAINING PROTEIN"/>
    <property type="match status" value="1"/>
</dbReference>
<comment type="caution">
    <text evidence="2">The sequence shown here is derived from an EMBL/GenBank/DDBJ whole genome shotgun (WGS) entry which is preliminary data.</text>
</comment>
<dbReference type="Pfam" id="PF13173">
    <property type="entry name" value="AAA_14"/>
    <property type="match status" value="1"/>
</dbReference>
<name>A0A9D9E2Y6_9BACT</name>
<reference evidence="2" key="2">
    <citation type="journal article" date="2021" name="PeerJ">
        <title>Extensive microbial diversity within the chicken gut microbiome revealed by metagenomics and culture.</title>
        <authorList>
            <person name="Gilroy R."/>
            <person name="Ravi A."/>
            <person name="Getino M."/>
            <person name="Pursley I."/>
            <person name="Horton D.L."/>
            <person name="Alikhan N.F."/>
            <person name="Baker D."/>
            <person name="Gharbi K."/>
            <person name="Hall N."/>
            <person name="Watson M."/>
            <person name="Adriaenssens E.M."/>
            <person name="Foster-Nyarko E."/>
            <person name="Jarju S."/>
            <person name="Secka A."/>
            <person name="Antonio M."/>
            <person name="Oren A."/>
            <person name="Chaudhuri R.R."/>
            <person name="La Ragione R."/>
            <person name="Hildebrand F."/>
            <person name="Pallen M.J."/>
        </authorList>
    </citation>
    <scope>NUCLEOTIDE SEQUENCE</scope>
    <source>
        <strain evidence="2">G3-4614</strain>
    </source>
</reference>
<evidence type="ECO:0000259" key="1">
    <source>
        <dbReference type="Pfam" id="PF13173"/>
    </source>
</evidence>
<dbReference type="SUPFAM" id="SSF52540">
    <property type="entry name" value="P-loop containing nucleoside triphosphate hydrolases"/>
    <property type="match status" value="1"/>
</dbReference>
<dbReference type="AlphaFoldDB" id="A0A9D9E2Y6"/>
<dbReference type="EMBL" id="JADIMW010000025">
    <property type="protein sequence ID" value="MBO8437757.1"/>
    <property type="molecule type" value="Genomic_DNA"/>
</dbReference>
<accession>A0A9D9E2Y6</accession>
<organism evidence="2 3">
    <name type="scientific">Candidatus Caccoplasma merdipullorum</name>
    <dbReference type="NCBI Taxonomy" id="2840718"/>
    <lineage>
        <taxon>Bacteria</taxon>
        <taxon>Pseudomonadati</taxon>
        <taxon>Bacteroidota</taxon>
        <taxon>Bacteroidia</taxon>
        <taxon>Bacteroidales</taxon>
        <taxon>Bacteroidaceae</taxon>
        <taxon>Bacteroidaceae incertae sedis</taxon>
        <taxon>Candidatus Caccoplasma</taxon>
    </lineage>
</organism>
<keyword evidence="2" id="KW-0547">Nucleotide-binding</keyword>
<evidence type="ECO:0000313" key="3">
    <source>
        <dbReference type="Proteomes" id="UP000823636"/>
    </source>
</evidence>
<dbReference type="PANTHER" id="PTHR42990">
    <property type="entry name" value="ATPASE"/>
    <property type="match status" value="1"/>
</dbReference>
<protein>
    <submittedName>
        <fullName evidence="2">ATP-binding protein</fullName>
    </submittedName>
</protein>
<proteinExistence type="predicted"/>
<dbReference type="InterPro" id="IPR041682">
    <property type="entry name" value="AAA_14"/>
</dbReference>
<dbReference type="InterPro" id="IPR027417">
    <property type="entry name" value="P-loop_NTPase"/>
</dbReference>
<evidence type="ECO:0000313" key="2">
    <source>
        <dbReference type="EMBL" id="MBO8437757.1"/>
    </source>
</evidence>
<dbReference type="GO" id="GO:0005524">
    <property type="term" value="F:ATP binding"/>
    <property type="evidence" value="ECO:0007669"/>
    <property type="project" value="UniProtKB-KW"/>
</dbReference>
<gene>
    <name evidence="2" type="ORF">IAC54_02520</name>
</gene>
<dbReference type="Proteomes" id="UP000823636">
    <property type="component" value="Unassembled WGS sequence"/>
</dbReference>
<keyword evidence="2" id="KW-0067">ATP-binding</keyword>
<sequence>MDLFYKTHKYLVEHVNSPVERELMQEIDWSHRLIGIKGSRGVGKTTFLLQYAKEHFGTDPSCLYINLNHLCFTDKTLAQFASDFAADGGKTLLIDQVFKYPKWSEELRYCYDNIPQLNIIFTGSSVMRLKDGNPYLSGVAKSYNLRGFSFREYLNLMACTDFRSVKLEELLANHEEIAKEITSKINPYDYFTAYLHHGFYPFFLEKRNFSENLIKTMNMMMEVDILFIKQIELTYLSKIRKLLYLLVKDAPCVPNISKLSKEIHTSRATVVNYMKYLSEARLVNMLYKPGETFPKKPAKVYMHNTNLMYAAGPEDLDPQAVRETFFYNNLYKDNAVNKGDKNTHFLINGKYRFRIEASRPKSNRKDVLYAIDGIKEGEGNIIPLWLFGFLY</sequence>
<reference evidence="2" key="1">
    <citation type="submission" date="2020-10" db="EMBL/GenBank/DDBJ databases">
        <authorList>
            <person name="Gilroy R."/>
        </authorList>
    </citation>
    <scope>NUCLEOTIDE SEQUENCE</scope>
    <source>
        <strain evidence="2">G3-4614</strain>
    </source>
</reference>
<feature type="domain" description="AAA" evidence="1">
    <location>
        <begin position="31"/>
        <end position="154"/>
    </location>
</feature>